<evidence type="ECO:0008006" key="3">
    <source>
        <dbReference type="Google" id="ProtNLM"/>
    </source>
</evidence>
<gene>
    <name evidence="1" type="ORF">GGR32_001089</name>
</gene>
<accession>A0A840EKA7</accession>
<proteinExistence type="predicted"/>
<reference evidence="1 2" key="1">
    <citation type="submission" date="2020-08" db="EMBL/GenBank/DDBJ databases">
        <title>Genomic Encyclopedia of Type Strains, Phase IV (KMG-IV): sequencing the most valuable type-strain genomes for metagenomic binning, comparative biology and taxonomic classification.</title>
        <authorList>
            <person name="Goeker M."/>
        </authorList>
    </citation>
    <scope>NUCLEOTIDE SEQUENCE [LARGE SCALE GENOMIC DNA]</scope>
    <source>
        <strain evidence="1 2">DSM 29568</strain>
    </source>
</reference>
<dbReference type="SUPFAM" id="SSF49265">
    <property type="entry name" value="Fibronectin type III"/>
    <property type="match status" value="1"/>
</dbReference>
<keyword evidence="2" id="KW-1185">Reference proteome</keyword>
<dbReference type="InterPro" id="IPR036116">
    <property type="entry name" value="FN3_sf"/>
</dbReference>
<evidence type="ECO:0000313" key="1">
    <source>
        <dbReference type="EMBL" id="MBB4118809.1"/>
    </source>
</evidence>
<dbReference type="AlphaFoldDB" id="A0A840EKA7"/>
<dbReference type="EMBL" id="JACIFO010000003">
    <property type="protein sequence ID" value="MBB4118809.1"/>
    <property type="molecule type" value="Genomic_DNA"/>
</dbReference>
<dbReference type="InterPro" id="IPR013783">
    <property type="entry name" value="Ig-like_fold"/>
</dbReference>
<sequence length="202" mass="22225">MAKYKILTNFSRNKTSLLLEKASSIVKQMTGNPNFENPIPSLAEIEAAINILNEANIAAQDGNKTAKIIRDEKHANLASMLYRLALYTEMQASDNLAILSSSGFSLRKRPEPIGILEKPKGFNVQPTHKGSIKLKLSAIRGAKSYLYLYKKETDENWTTLVGTSTNISINNLESGVAYLFKVAGVGSAKEQVFSNPIKSFIL</sequence>
<dbReference type="Proteomes" id="UP000553034">
    <property type="component" value="Unassembled WGS sequence"/>
</dbReference>
<dbReference type="InterPro" id="IPR003961">
    <property type="entry name" value="FN3_dom"/>
</dbReference>
<protein>
    <recommendedName>
        <fullName evidence="3">Fibronectin type-III domain-containing protein</fullName>
    </recommendedName>
</protein>
<comment type="caution">
    <text evidence="1">The sequence shown here is derived from an EMBL/GenBank/DDBJ whole genome shotgun (WGS) entry which is preliminary data.</text>
</comment>
<dbReference type="CDD" id="cd00063">
    <property type="entry name" value="FN3"/>
    <property type="match status" value="1"/>
</dbReference>
<evidence type="ECO:0000313" key="2">
    <source>
        <dbReference type="Proteomes" id="UP000553034"/>
    </source>
</evidence>
<organism evidence="1 2">
    <name type="scientific">Mesonia hippocampi</name>
    <dbReference type="NCBI Taxonomy" id="1628250"/>
    <lineage>
        <taxon>Bacteria</taxon>
        <taxon>Pseudomonadati</taxon>
        <taxon>Bacteroidota</taxon>
        <taxon>Flavobacteriia</taxon>
        <taxon>Flavobacteriales</taxon>
        <taxon>Flavobacteriaceae</taxon>
        <taxon>Mesonia</taxon>
    </lineage>
</organism>
<dbReference type="Gene3D" id="2.60.40.10">
    <property type="entry name" value="Immunoglobulins"/>
    <property type="match status" value="1"/>
</dbReference>
<name>A0A840EKA7_9FLAO</name>
<dbReference type="RefSeq" id="WP_183477164.1">
    <property type="nucleotide sequence ID" value="NZ_JACIFO010000003.1"/>
</dbReference>